<evidence type="ECO:0000313" key="8">
    <source>
        <dbReference type="EMBL" id="RHN41036.1"/>
    </source>
</evidence>
<evidence type="ECO:0000256" key="6">
    <source>
        <dbReference type="SAM" id="SignalP"/>
    </source>
</evidence>
<gene>
    <name evidence="8" type="ORF">MtrunA17_Chr8g0361701</name>
</gene>
<feature type="signal peptide" evidence="6">
    <location>
        <begin position="1"/>
        <end position="15"/>
    </location>
</feature>
<dbReference type="GO" id="GO:0008234">
    <property type="term" value="F:cysteine-type peptidase activity"/>
    <property type="evidence" value="ECO:0007669"/>
    <property type="project" value="UniProtKB-KW"/>
</dbReference>
<dbReference type="Pfam" id="PF02902">
    <property type="entry name" value="Peptidase_C48"/>
    <property type="match status" value="1"/>
</dbReference>
<dbReference type="AlphaFoldDB" id="A0A396GIS6"/>
<dbReference type="PANTHER" id="PTHR12606">
    <property type="entry name" value="SENTRIN/SUMO-SPECIFIC PROTEASE"/>
    <property type="match status" value="1"/>
</dbReference>
<accession>A0A396GIS6</accession>
<feature type="compositionally biased region" description="Polar residues" evidence="5">
    <location>
        <begin position="56"/>
        <end position="66"/>
    </location>
</feature>
<dbReference type="EMBL" id="PSQE01000008">
    <property type="protein sequence ID" value="RHN41036.1"/>
    <property type="molecule type" value="Genomic_DNA"/>
</dbReference>
<dbReference type="Gene3D" id="3.40.395.10">
    <property type="entry name" value="Adenoviral Proteinase, Chain A"/>
    <property type="match status" value="1"/>
</dbReference>
<comment type="similarity">
    <text evidence="1">Belongs to the peptidase C48 family.</text>
</comment>
<dbReference type="InterPro" id="IPR003653">
    <property type="entry name" value="Peptidase_C48_C"/>
</dbReference>
<keyword evidence="6" id="KW-0732">Signal</keyword>
<dbReference type="Gramene" id="rna47309">
    <property type="protein sequence ID" value="RHN41036.1"/>
    <property type="gene ID" value="gene47309"/>
</dbReference>
<keyword evidence="2 8" id="KW-0645">Protease</keyword>
<keyword evidence="3" id="KW-0378">Hydrolase</keyword>
<organism evidence="8">
    <name type="scientific">Medicago truncatula</name>
    <name type="common">Barrel medic</name>
    <name type="synonym">Medicago tribuloides</name>
    <dbReference type="NCBI Taxonomy" id="3880"/>
    <lineage>
        <taxon>Eukaryota</taxon>
        <taxon>Viridiplantae</taxon>
        <taxon>Streptophyta</taxon>
        <taxon>Embryophyta</taxon>
        <taxon>Tracheophyta</taxon>
        <taxon>Spermatophyta</taxon>
        <taxon>Magnoliopsida</taxon>
        <taxon>eudicotyledons</taxon>
        <taxon>Gunneridae</taxon>
        <taxon>Pentapetalae</taxon>
        <taxon>rosids</taxon>
        <taxon>fabids</taxon>
        <taxon>Fabales</taxon>
        <taxon>Fabaceae</taxon>
        <taxon>Papilionoideae</taxon>
        <taxon>50 kb inversion clade</taxon>
        <taxon>NPAAA clade</taxon>
        <taxon>Hologalegina</taxon>
        <taxon>IRL clade</taxon>
        <taxon>Trifolieae</taxon>
        <taxon>Medicago</taxon>
    </lineage>
</organism>
<proteinExistence type="inferred from homology"/>
<dbReference type="GO" id="GO:0006508">
    <property type="term" value="P:proteolysis"/>
    <property type="evidence" value="ECO:0007669"/>
    <property type="project" value="UniProtKB-KW"/>
</dbReference>
<evidence type="ECO:0000256" key="1">
    <source>
        <dbReference type="ARBA" id="ARBA00005234"/>
    </source>
</evidence>
<evidence type="ECO:0000259" key="7">
    <source>
        <dbReference type="Pfam" id="PF02902"/>
    </source>
</evidence>
<feature type="domain" description="Ubiquitin-like protease family profile" evidence="7">
    <location>
        <begin position="136"/>
        <end position="243"/>
    </location>
</feature>
<name>A0A396GIS6_MEDTR</name>
<feature type="chain" id="PRO_5017291557" evidence="6">
    <location>
        <begin position="16"/>
        <end position="254"/>
    </location>
</feature>
<dbReference type="InterPro" id="IPR038765">
    <property type="entry name" value="Papain-like_cys_pep_sf"/>
</dbReference>
<protein>
    <submittedName>
        <fullName evidence="8">Putative Ulp1 protease family catalytic domain-containing protein</fullName>
    </submittedName>
</protein>
<dbReference type="PANTHER" id="PTHR12606:SF157">
    <property type="entry name" value="OS06G0122600 PROTEIN"/>
    <property type="match status" value="1"/>
</dbReference>
<reference evidence="8" key="1">
    <citation type="journal article" date="2018" name="Nat. Plants">
        <title>Whole-genome landscape of Medicago truncatula symbiotic genes.</title>
        <authorList>
            <person name="Pecrix Y."/>
            <person name="Gamas P."/>
            <person name="Carrere S."/>
        </authorList>
    </citation>
    <scope>NUCLEOTIDE SEQUENCE</scope>
    <source>
        <tissue evidence="8">Leaves</tissue>
    </source>
</reference>
<feature type="region of interest" description="Disordered" evidence="5">
    <location>
        <begin position="56"/>
        <end position="75"/>
    </location>
</feature>
<evidence type="ECO:0000256" key="3">
    <source>
        <dbReference type="ARBA" id="ARBA00022801"/>
    </source>
</evidence>
<keyword evidence="4" id="KW-0788">Thiol protease</keyword>
<evidence type="ECO:0000256" key="5">
    <source>
        <dbReference type="SAM" id="MobiDB-lite"/>
    </source>
</evidence>
<dbReference type="Proteomes" id="UP000265566">
    <property type="component" value="Chromosome 8"/>
</dbReference>
<evidence type="ECO:0000256" key="2">
    <source>
        <dbReference type="ARBA" id="ARBA00022670"/>
    </source>
</evidence>
<comment type="caution">
    <text evidence="8">The sequence shown here is derived from an EMBL/GenBank/DDBJ whole genome shotgun (WGS) entry which is preliminary data.</text>
</comment>
<evidence type="ECO:0000256" key="4">
    <source>
        <dbReference type="ARBA" id="ARBA00022807"/>
    </source>
</evidence>
<dbReference type="SUPFAM" id="SSF54001">
    <property type="entry name" value="Cysteine proteinases"/>
    <property type="match status" value="1"/>
</dbReference>
<sequence length="254" mass="28945">MFLHLFMVLIGDCQSSGDESEDDKIQNYDSTASTPKVLRKVVHKVVETERKASNTNFTADLGTNSAPPHGKTKNEGKRKISFVYISLADGSVNSHYRRRLMESLSKTKGVWYLPTPFAQYALDWRQTPQEVRKIFHKDLMSKQDFILVNDQGVHWYLMAIDVLERKLVLLDSLPCPKRNYLTRREVLKLAISIEKILSIESIGDVNSSNSISNFCIVQSRSLPTQCTGSNDCGVWVAKWMIEYVHSKVIIKISM</sequence>